<dbReference type="Proteomes" id="UP000800082">
    <property type="component" value="Unassembled WGS sequence"/>
</dbReference>
<keyword evidence="4" id="KW-1185">Reference proteome</keyword>
<feature type="region of interest" description="Disordered" evidence="1">
    <location>
        <begin position="415"/>
        <end position="444"/>
    </location>
</feature>
<evidence type="ECO:0000256" key="1">
    <source>
        <dbReference type="SAM" id="MobiDB-lite"/>
    </source>
</evidence>
<evidence type="ECO:0000259" key="2">
    <source>
        <dbReference type="PROSITE" id="PS00028"/>
    </source>
</evidence>
<proteinExistence type="predicted"/>
<feature type="compositionally biased region" description="Low complexity" evidence="1">
    <location>
        <begin position="311"/>
        <end position="323"/>
    </location>
</feature>
<feature type="region of interest" description="Disordered" evidence="1">
    <location>
        <begin position="573"/>
        <end position="677"/>
    </location>
</feature>
<dbReference type="PANTHER" id="PTHR35391:SF3">
    <property type="entry name" value="FINGER DOMAIN PROTEIN, PUTATIVE (AFU_ORTHOLOGUE AFUA_8G04300)-RELATED"/>
    <property type="match status" value="1"/>
</dbReference>
<gene>
    <name evidence="3" type="ORF">M421DRAFT_98353</name>
</gene>
<accession>A0A6A5RY54</accession>
<feature type="compositionally biased region" description="Polar residues" evidence="1">
    <location>
        <begin position="243"/>
        <end position="259"/>
    </location>
</feature>
<feature type="compositionally biased region" description="Basic and acidic residues" evidence="1">
    <location>
        <begin position="634"/>
        <end position="644"/>
    </location>
</feature>
<dbReference type="InterPro" id="IPR058925">
    <property type="entry name" value="zf-C2H2_AcuF"/>
</dbReference>
<feature type="region of interest" description="Disordered" evidence="1">
    <location>
        <begin position="460"/>
        <end position="499"/>
    </location>
</feature>
<dbReference type="InterPro" id="IPR013087">
    <property type="entry name" value="Znf_C2H2_type"/>
</dbReference>
<reference evidence="3" key="1">
    <citation type="journal article" date="2020" name="Stud. Mycol.">
        <title>101 Dothideomycetes genomes: a test case for predicting lifestyles and emergence of pathogens.</title>
        <authorList>
            <person name="Haridas S."/>
            <person name="Albert R."/>
            <person name="Binder M."/>
            <person name="Bloem J."/>
            <person name="Labutti K."/>
            <person name="Salamov A."/>
            <person name="Andreopoulos B."/>
            <person name="Baker S."/>
            <person name="Barry K."/>
            <person name="Bills G."/>
            <person name="Bluhm B."/>
            <person name="Cannon C."/>
            <person name="Castanera R."/>
            <person name="Culley D."/>
            <person name="Daum C."/>
            <person name="Ezra D."/>
            <person name="Gonzalez J."/>
            <person name="Henrissat B."/>
            <person name="Kuo A."/>
            <person name="Liang C."/>
            <person name="Lipzen A."/>
            <person name="Lutzoni F."/>
            <person name="Magnuson J."/>
            <person name="Mondo S."/>
            <person name="Nolan M."/>
            <person name="Ohm R."/>
            <person name="Pangilinan J."/>
            <person name="Park H.-J."/>
            <person name="Ramirez L."/>
            <person name="Alfaro M."/>
            <person name="Sun H."/>
            <person name="Tritt A."/>
            <person name="Yoshinaga Y."/>
            <person name="Zwiers L.-H."/>
            <person name="Turgeon B."/>
            <person name="Goodwin S."/>
            <person name="Spatafora J."/>
            <person name="Crous P."/>
            <person name="Grigoriev I."/>
        </authorList>
    </citation>
    <scope>NUCLEOTIDE SEQUENCE</scope>
    <source>
        <strain evidence="3">CBS 183.55</strain>
    </source>
</reference>
<feature type="compositionally biased region" description="Basic and acidic residues" evidence="1">
    <location>
        <begin position="298"/>
        <end position="310"/>
    </location>
</feature>
<feature type="compositionally biased region" description="Polar residues" evidence="1">
    <location>
        <begin position="114"/>
        <end position="125"/>
    </location>
</feature>
<organism evidence="3 4">
    <name type="scientific">Didymella exigua CBS 183.55</name>
    <dbReference type="NCBI Taxonomy" id="1150837"/>
    <lineage>
        <taxon>Eukaryota</taxon>
        <taxon>Fungi</taxon>
        <taxon>Dikarya</taxon>
        <taxon>Ascomycota</taxon>
        <taxon>Pezizomycotina</taxon>
        <taxon>Dothideomycetes</taxon>
        <taxon>Pleosporomycetidae</taxon>
        <taxon>Pleosporales</taxon>
        <taxon>Pleosporineae</taxon>
        <taxon>Didymellaceae</taxon>
        <taxon>Didymella</taxon>
    </lineage>
</organism>
<feature type="region of interest" description="Disordered" evidence="1">
    <location>
        <begin position="243"/>
        <end position="344"/>
    </location>
</feature>
<feature type="compositionally biased region" description="Basic and acidic residues" evidence="1">
    <location>
        <begin position="696"/>
        <end position="707"/>
    </location>
</feature>
<feature type="compositionally biased region" description="Basic and acidic residues" evidence="1">
    <location>
        <begin position="588"/>
        <end position="600"/>
    </location>
</feature>
<dbReference type="GeneID" id="54356270"/>
<feature type="region of interest" description="Disordered" evidence="1">
    <location>
        <begin position="1"/>
        <end position="33"/>
    </location>
</feature>
<feature type="region of interest" description="Disordered" evidence="1">
    <location>
        <begin position="693"/>
        <end position="754"/>
    </location>
</feature>
<feature type="region of interest" description="Disordered" evidence="1">
    <location>
        <begin position="114"/>
        <end position="142"/>
    </location>
</feature>
<protein>
    <recommendedName>
        <fullName evidence="2">C2H2-type domain-containing protein</fullName>
    </recommendedName>
</protein>
<dbReference type="PROSITE" id="PS00028">
    <property type="entry name" value="ZINC_FINGER_C2H2_1"/>
    <property type="match status" value="1"/>
</dbReference>
<feature type="domain" description="C2H2-type" evidence="2">
    <location>
        <begin position="958"/>
        <end position="981"/>
    </location>
</feature>
<dbReference type="Pfam" id="PF26082">
    <property type="entry name" value="zf-C2H2_AcuF"/>
    <property type="match status" value="1"/>
</dbReference>
<feature type="compositionally biased region" description="Acidic residues" evidence="1">
    <location>
        <begin position="474"/>
        <end position="485"/>
    </location>
</feature>
<feature type="region of interest" description="Disordered" evidence="1">
    <location>
        <begin position="360"/>
        <end position="379"/>
    </location>
</feature>
<sequence length="1260" mass="139270">MNAIDARMQPQDGQRRQHRHFEDAPASTYRPATGTGNFLLPDTQGAFSFSAEPTALAYENSMMTLPSSTTPGQDSVFTANVGSSFDSTLHPEMISRSYPLNAYNQGQSLSPGTYSSIGQAVSPSHSADHLSPDPGYSSDLNPYPSNYTTSSFNGQYLDESFSNLNFAEDPSSTAFSPPQRDVSTSLLTSGTLNTYNAQNLMSTNNGIYGHQNQLISPSITNNSSPATGNEDPAFPAMQFVGESQSSLTPPNLTSQTQHTTLRKPLQSPPLTNSPGPMSLASPRRLTRHMTSPIVRVENYSREESPSRSDHSQGMSGRSLSSRRSGNHLSPYPPNDSSDEEDLSDQAHVRTVYRGTERNEGKLWLGTGGQGRAGLSPNDRQAMDNILVPSLDEIAERRARMEKKREVQDWLTKSEVGSDAGDVGPSSSYLKPHNGRRRAKSQNDANRQALHGSFALGVGTHLDDFSPRYINEQSDYSDDDDDDEDYESHSPPASVNIHADETEGSYLPTTREPSPDSDAIVQPWMDAPTQQSTTSSHYQPPTSNAAMMRFWQRAKDVESASLAATVGSRRLSEPDLASIRGSPGVARLIEPEPRKSDDRQRRPSFLRNIRRTPSNLLKRKGSIPVQQSSDMGSDPSKDPGFERPKRIGSWGRPKSPRVNTNLSDKSKEGIPSGSLGLSATSGPWYQGAKNVIKRSRSRSDIGRSRGDSGKSFGLAELMTQHGGPPMPMLASPLADTEATKQSVQPSPAADDEDGEREAITMDLKVRTNLIIPDQEGFRTHARQLNPRLADFMVERVAQEQIRRYKRLLEFRVKHINVVQNKNCPSKEFCTELGGESKQLPPKAGNKDPDAPFIGFQITAPGEENDDVDLPPEGAVIAAQFPTGVPLPPVKRLPAEFECPLCFKVKKFYKPSDWTKHVHEDVQPFTCTFPNCQEPKSFKRKADWVRHENERHRQLENWTCNITDCNHTCFRKDNFVQHLVREHKIAEPKQRTGRASNKDPPASGDSDDIWAVVERCRRDTTKQPKDEPCRFCGNVCNSWKKLTVHLAKHMEQISMPILPLVEQKILNADTIISPVQEPPDSRKLSAAFARRPIGGSPSQNSPITTYAPGIDPFVQVPSGSLAEAAANVMHSYPPTQMVPQPQSGYTAYAANNIHYSNQTYPGLQNAPRSLLVHTDGFNMQSSTYLNMGPMSAVQQQEQAMFTNSPTETTAFPSYFTPDQQNITGGFDPTMQMPYQQQAPVGTYQGMQYLANQHQPNYQYQGQ</sequence>
<dbReference type="PANTHER" id="PTHR35391">
    <property type="entry name" value="C2H2-TYPE DOMAIN-CONTAINING PROTEIN-RELATED"/>
    <property type="match status" value="1"/>
</dbReference>
<evidence type="ECO:0000313" key="3">
    <source>
        <dbReference type="EMBL" id="KAF1932144.1"/>
    </source>
</evidence>
<dbReference type="SMART" id="SM00355">
    <property type="entry name" value="ZnF_C2H2"/>
    <property type="match status" value="3"/>
</dbReference>
<dbReference type="AlphaFoldDB" id="A0A6A5RY54"/>
<dbReference type="RefSeq" id="XP_033452392.1">
    <property type="nucleotide sequence ID" value="XM_033598603.1"/>
</dbReference>
<evidence type="ECO:0000313" key="4">
    <source>
        <dbReference type="Proteomes" id="UP000800082"/>
    </source>
</evidence>
<dbReference type="EMBL" id="ML978959">
    <property type="protein sequence ID" value="KAF1932144.1"/>
    <property type="molecule type" value="Genomic_DNA"/>
</dbReference>
<dbReference type="OrthoDB" id="5315052at2759"/>
<name>A0A6A5RY54_9PLEO</name>
<feature type="region of interest" description="Disordered" evidence="1">
    <location>
        <begin position="984"/>
        <end position="1005"/>
    </location>
</feature>